<feature type="transmembrane region" description="Helical" evidence="1">
    <location>
        <begin position="37"/>
        <end position="57"/>
    </location>
</feature>
<keyword evidence="1" id="KW-0472">Membrane</keyword>
<evidence type="ECO:0000313" key="3">
    <source>
        <dbReference type="Proteomes" id="UP000321456"/>
    </source>
</evidence>
<accession>A0A5C8V826</accession>
<evidence type="ECO:0000313" key="2">
    <source>
        <dbReference type="EMBL" id="TXN37543.1"/>
    </source>
</evidence>
<keyword evidence="1" id="KW-0812">Transmembrane</keyword>
<gene>
    <name evidence="2" type="ORF">FVB32_04440</name>
</gene>
<sequence>MEEYLPLIIQLISGAAGGNLAAKLLPKLNLGTLGNSISGILGGGLGGYLLGMLGLGTDGGMDISGILGSVAGGGVGGGVIMAIVGAIKSSMSK</sequence>
<keyword evidence="1" id="KW-1133">Transmembrane helix</keyword>
<dbReference type="RefSeq" id="WP_147741564.1">
    <property type="nucleotide sequence ID" value="NZ_VRUR01000001.1"/>
</dbReference>
<evidence type="ECO:0000256" key="1">
    <source>
        <dbReference type="SAM" id="Phobius"/>
    </source>
</evidence>
<dbReference type="Proteomes" id="UP000321456">
    <property type="component" value="Unassembled WGS sequence"/>
</dbReference>
<reference evidence="2 3" key="1">
    <citation type="submission" date="2019-08" db="EMBL/GenBank/DDBJ databases">
        <title>Professor.</title>
        <authorList>
            <person name="Park J.S."/>
        </authorList>
    </citation>
    <scope>NUCLEOTIDE SEQUENCE [LARGE SCALE GENOMIC DNA]</scope>
    <source>
        <strain evidence="2 3">176CP5-101</strain>
    </source>
</reference>
<evidence type="ECO:0008006" key="4">
    <source>
        <dbReference type="Google" id="ProtNLM"/>
    </source>
</evidence>
<feature type="transmembrane region" description="Helical" evidence="1">
    <location>
        <begin position="6"/>
        <end position="25"/>
    </location>
</feature>
<comment type="caution">
    <text evidence="2">The sequence shown here is derived from an EMBL/GenBank/DDBJ whole genome shotgun (WGS) entry which is preliminary data.</text>
</comment>
<protein>
    <recommendedName>
        <fullName evidence="4">DNA methyltransferase</fullName>
    </recommendedName>
</protein>
<keyword evidence="3" id="KW-1185">Reference proteome</keyword>
<organism evidence="2 3">
    <name type="scientific">Flagellimonas hymeniacidonis</name>
    <dbReference type="NCBI Taxonomy" id="2603628"/>
    <lineage>
        <taxon>Bacteria</taxon>
        <taxon>Pseudomonadati</taxon>
        <taxon>Bacteroidota</taxon>
        <taxon>Flavobacteriia</taxon>
        <taxon>Flavobacteriales</taxon>
        <taxon>Flavobacteriaceae</taxon>
        <taxon>Flagellimonas</taxon>
    </lineage>
</organism>
<proteinExistence type="predicted"/>
<name>A0A5C8V826_9FLAO</name>
<dbReference type="AlphaFoldDB" id="A0A5C8V826"/>
<dbReference type="EMBL" id="VRUR01000001">
    <property type="protein sequence ID" value="TXN37543.1"/>
    <property type="molecule type" value="Genomic_DNA"/>
</dbReference>
<feature type="transmembrane region" description="Helical" evidence="1">
    <location>
        <begin position="63"/>
        <end position="87"/>
    </location>
</feature>